<dbReference type="Pfam" id="PF20256">
    <property type="entry name" value="MoCoBD_2"/>
    <property type="match status" value="1"/>
</dbReference>
<accession>A0ABU8WY09</accession>
<organism evidence="4 5">
    <name type="scientific">Variovorax rhizosphaerae</name>
    <dbReference type="NCBI Taxonomy" id="1836200"/>
    <lineage>
        <taxon>Bacteria</taxon>
        <taxon>Pseudomonadati</taxon>
        <taxon>Pseudomonadota</taxon>
        <taxon>Betaproteobacteria</taxon>
        <taxon>Burkholderiales</taxon>
        <taxon>Comamonadaceae</taxon>
        <taxon>Variovorax</taxon>
    </lineage>
</organism>
<sequence length="805" mass="86886">MADPKHPAYQAFKYIGRHRRAVEHRRFVTGKGHYAADVVPAGLLHVAIVASPYASARILSIDTSAALAMPGVHEALTGEELNDAIDPMLPGVDAPKVARYPLACGVVRYAGEWVVAVVAESRALAEDAAELVNIEYEPTPHVVDPEKAMEPGAPQVHPAHGGNIIWHRKFTWGEVDEHFAEAEHQLSYRARWARSSTVPIETFVATCSWNDATQILDVWASIQMPKYPDLLAKCLRLPGNGVRVHFDVDVGGSYGLKRGLKHTILVGFLARKLGRPVRFLEDRLENMRGGDMQGPDRIFEVTLAFNGDGAIQSMRMRAIDDIGAYSGRSPLQLGKPVGAIVGPYKIASVEYDAYSVMTHKTPQEAVRGFGQAPTNYAIETGIDRVARYLGMDRVELRRKNLIHKDSFPYLIPSGTYYDSGDFEAVMDKALAAAGYDDLLQQREALRTQGLLAGIGVSTCLEPSGGNSAFEPLFNPKNETTTWMDSCLIRIDLNGAVTALMGTSTAGQAHETLVSTVVGEVLQREPDSIRVLHADSLNALPSNSPVGSRMAIMLGGAAAGAAKILKAKLLTIAAHNLGAPEDALTYEDGDVFAQADPGRRMRWDALIDIAHRKYHCMPPGMEPGLQEKFCWEVPTGGKMPTEDGRVQMYPCHSFESHVVLASIDPQTGKTHLHRYAVGHDCGVMISPDVVHGMTYGGVAHGLGAALLEKFAFSEEGQLLSGTFMDYLLPSAEEVPSITIVDHCTPSPLTVFGQKGSGEAGYLGGPAAIASAINDALAPVGANINELPMTPQAVWRALRAAGVKESE</sequence>
<dbReference type="PANTHER" id="PTHR11908">
    <property type="entry name" value="XANTHINE DEHYDROGENASE"/>
    <property type="match status" value="1"/>
</dbReference>
<dbReference type="SUPFAM" id="SSF54665">
    <property type="entry name" value="CO dehydrogenase molybdoprotein N-domain-like"/>
    <property type="match status" value="1"/>
</dbReference>
<comment type="caution">
    <text evidence="4">The sequence shown here is derived from an EMBL/GenBank/DDBJ whole genome shotgun (WGS) entry which is preliminary data.</text>
</comment>
<evidence type="ECO:0000313" key="4">
    <source>
        <dbReference type="EMBL" id="MEJ8852269.1"/>
    </source>
</evidence>
<name>A0ABU8WY09_9BURK</name>
<feature type="domain" description="Aldehyde oxidase/xanthine dehydrogenase a/b hammerhead" evidence="3">
    <location>
        <begin position="29"/>
        <end position="140"/>
    </location>
</feature>
<dbReference type="Pfam" id="PF01315">
    <property type="entry name" value="Ald_Xan_dh_C"/>
    <property type="match status" value="1"/>
</dbReference>
<gene>
    <name evidence="4" type="ORF">WKW82_36980</name>
</gene>
<dbReference type="RefSeq" id="WP_340348190.1">
    <property type="nucleotide sequence ID" value="NZ_JBBKZT010000035.1"/>
</dbReference>
<evidence type="ECO:0000259" key="3">
    <source>
        <dbReference type="SMART" id="SM01008"/>
    </source>
</evidence>
<dbReference type="InterPro" id="IPR008274">
    <property type="entry name" value="AldOxase/xan_DH_MoCoBD1"/>
</dbReference>
<dbReference type="Gene3D" id="3.90.1170.50">
    <property type="entry name" value="Aldehyde oxidase/xanthine dehydrogenase, a/b hammerhead"/>
    <property type="match status" value="1"/>
</dbReference>
<keyword evidence="1" id="KW-0500">Molybdenum</keyword>
<dbReference type="InterPro" id="IPR046867">
    <property type="entry name" value="AldOxase/xan_DH_MoCoBD2"/>
</dbReference>
<dbReference type="Gene3D" id="3.30.365.10">
    <property type="entry name" value="Aldehyde oxidase/xanthine dehydrogenase, molybdopterin binding domain"/>
    <property type="match status" value="4"/>
</dbReference>
<evidence type="ECO:0000313" key="5">
    <source>
        <dbReference type="Proteomes" id="UP001385892"/>
    </source>
</evidence>
<dbReference type="InterPro" id="IPR036856">
    <property type="entry name" value="Ald_Oxase/Xan_DH_a/b_sf"/>
</dbReference>
<evidence type="ECO:0000256" key="1">
    <source>
        <dbReference type="ARBA" id="ARBA00022505"/>
    </source>
</evidence>
<dbReference type="SMART" id="SM01008">
    <property type="entry name" value="Ald_Xan_dh_C"/>
    <property type="match status" value="1"/>
</dbReference>
<dbReference type="EMBL" id="JBBKZT010000035">
    <property type="protein sequence ID" value="MEJ8852269.1"/>
    <property type="molecule type" value="Genomic_DNA"/>
</dbReference>
<dbReference type="Proteomes" id="UP001385892">
    <property type="component" value="Unassembled WGS sequence"/>
</dbReference>
<dbReference type="InterPro" id="IPR037165">
    <property type="entry name" value="AldOxase/xan_DH_Mopterin-bd_sf"/>
</dbReference>
<keyword evidence="5" id="KW-1185">Reference proteome</keyword>
<dbReference type="SUPFAM" id="SSF56003">
    <property type="entry name" value="Molybdenum cofactor-binding domain"/>
    <property type="match status" value="1"/>
</dbReference>
<dbReference type="InterPro" id="IPR016208">
    <property type="entry name" value="Ald_Oxase/xanthine_DH-like"/>
</dbReference>
<protein>
    <submittedName>
        <fullName evidence="4">Xanthine dehydrogenase family protein molybdopterin-binding subunit</fullName>
    </submittedName>
</protein>
<keyword evidence="2" id="KW-0560">Oxidoreductase</keyword>
<dbReference type="PANTHER" id="PTHR11908:SF132">
    <property type="entry name" value="ALDEHYDE OXIDASE 1-RELATED"/>
    <property type="match status" value="1"/>
</dbReference>
<dbReference type="InterPro" id="IPR000674">
    <property type="entry name" value="Ald_Oxase/Xan_DH_a/b"/>
</dbReference>
<proteinExistence type="predicted"/>
<dbReference type="Pfam" id="PF02738">
    <property type="entry name" value="MoCoBD_1"/>
    <property type="match status" value="1"/>
</dbReference>
<evidence type="ECO:0000256" key="2">
    <source>
        <dbReference type="ARBA" id="ARBA00023002"/>
    </source>
</evidence>
<reference evidence="4 5" key="1">
    <citation type="submission" date="2024-03" db="EMBL/GenBank/DDBJ databases">
        <title>Novel species of the genus Variovorax.</title>
        <authorList>
            <person name="Liu Q."/>
            <person name="Xin Y.-H."/>
        </authorList>
    </citation>
    <scope>NUCLEOTIDE SEQUENCE [LARGE SCALE GENOMIC DNA]</scope>
    <source>
        <strain evidence="4 5">KACC 18900</strain>
    </source>
</reference>